<evidence type="ECO:0000259" key="2">
    <source>
        <dbReference type="PROSITE" id="PS50404"/>
    </source>
</evidence>
<dbReference type="Gene3D" id="3.40.30.10">
    <property type="entry name" value="Glutaredoxin"/>
    <property type="match status" value="1"/>
</dbReference>
<dbReference type="EMBL" id="JALJOU010000084">
    <property type="protein sequence ID" value="KAK9822713.1"/>
    <property type="molecule type" value="Genomic_DNA"/>
</dbReference>
<dbReference type="InterPro" id="IPR036282">
    <property type="entry name" value="Glutathione-S-Trfase_C_sf"/>
</dbReference>
<dbReference type="PANTHER" id="PTHR43968">
    <property type="match status" value="1"/>
</dbReference>
<accession>A0AAW1QMQ7</accession>
<reference evidence="4 5" key="1">
    <citation type="journal article" date="2024" name="Nat. Commun.">
        <title>Phylogenomics reveals the evolutionary origins of lichenization in chlorophyte algae.</title>
        <authorList>
            <person name="Puginier C."/>
            <person name="Libourel C."/>
            <person name="Otte J."/>
            <person name="Skaloud P."/>
            <person name="Haon M."/>
            <person name="Grisel S."/>
            <person name="Petersen M."/>
            <person name="Berrin J.G."/>
            <person name="Delaux P.M."/>
            <person name="Dal Grande F."/>
            <person name="Keller J."/>
        </authorList>
    </citation>
    <scope>NUCLEOTIDE SEQUENCE [LARGE SCALE GENOMIC DNA]</scope>
    <source>
        <strain evidence="4 5">SAG 245.80</strain>
    </source>
</reference>
<sequence>MLRRPFQGSNVKARPCQKSPGTGVAVQAGTAPAAFRPSKPTLFDVPLSNHGARCRYIIYSKELESQIDINSPKELGGLASEQYLALSPEGKMPLLVLPDGTALPECEVITQYLVAKYKGQGPDLLPAEPEAAARAWLISRIHDQYVTPIQACMYRSMNIDERAAKIAELARQLGILEGLVDGPHAVADAGGPTTADAALFPTLVFCKEILCPIFGWEDLFKHRPKLGAYFAAMQADTAGARVIKEVEGGLEPWKTGGRFKDMGILDHVANPDFRWAY</sequence>
<evidence type="ECO:0000313" key="5">
    <source>
        <dbReference type="Proteomes" id="UP001445335"/>
    </source>
</evidence>
<dbReference type="SUPFAM" id="SSF52833">
    <property type="entry name" value="Thioredoxin-like"/>
    <property type="match status" value="1"/>
</dbReference>
<dbReference type="Pfam" id="PF13417">
    <property type="entry name" value="GST_N_3"/>
    <property type="match status" value="1"/>
</dbReference>
<name>A0AAW1QMQ7_9CHLO</name>
<dbReference type="PROSITE" id="PS50404">
    <property type="entry name" value="GST_NTER"/>
    <property type="match status" value="1"/>
</dbReference>
<feature type="region of interest" description="Disordered" evidence="1">
    <location>
        <begin position="1"/>
        <end position="23"/>
    </location>
</feature>
<dbReference type="GO" id="GO:0005737">
    <property type="term" value="C:cytoplasm"/>
    <property type="evidence" value="ECO:0007669"/>
    <property type="project" value="TreeGrafter"/>
</dbReference>
<dbReference type="InterPro" id="IPR010987">
    <property type="entry name" value="Glutathione-S-Trfase_C-like"/>
</dbReference>
<dbReference type="PANTHER" id="PTHR43968:SF6">
    <property type="entry name" value="GLUTATHIONE S-TRANSFERASE OMEGA"/>
    <property type="match status" value="1"/>
</dbReference>
<dbReference type="SUPFAM" id="SSF47616">
    <property type="entry name" value="GST C-terminal domain-like"/>
    <property type="match status" value="1"/>
</dbReference>
<dbReference type="Gene3D" id="1.20.1050.10">
    <property type="match status" value="1"/>
</dbReference>
<proteinExistence type="predicted"/>
<evidence type="ECO:0000313" key="4">
    <source>
        <dbReference type="EMBL" id="KAK9822713.1"/>
    </source>
</evidence>
<feature type="domain" description="GST C-terminal" evidence="3">
    <location>
        <begin position="128"/>
        <end position="264"/>
    </location>
</feature>
<dbReference type="AlphaFoldDB" id="A0AAW1QMQ7"/>
<dbReference type="InterPro" id="IPR004045">
    <property type="entry name" value="Glutathione_S-Trfase_N"/>
</dbReference>
<feature type="domain" description="GST N-terminal" evidence="2">
    <location>
        <begin position="38"/>
        <end position="121"/>
    </location>
</feature>
<dbReference type="PROSITE" id="PS50405">
    <property type="entry name" value="GST_CTER"/>
    <property type="match status" value="1"/>
</dbReference>
<evidence type="ECO:0000259" key="3">
    <source>
        <dbReference type="PROSITE" id="PS50405"/>
    </source>
</evidence>
<dbReference type="Proteomes" id="UP001445335">
    <property type="component" value="Unassembled WGS sequence"/>
</dbReference>
<dbReference type="InterPro" id="IPR050983">
    <property type="entry name" value="GST_Omega/HSP26"/>
</dbReference>
<protein>
    <recommendedName>
        <fullName evidence="6">Glutathione S-transferase</fullName>
    </recommendedName>
</protein>
<evidence type="ECO:0000256" key="1">
    <source>
        <dbReference type="SAM" id="MobiDB-lite"/>
    </source>
</evidence>
<organism evidence="4 5">
    <name type="scientific">Elliptochloris bilobata</name>
    <dbReference type="NCBI Taxonomy" id="381761"/>
    <lineage>
        <taxon>Eukaryota</taxon>
        <taxon>Viridiplantae</taxon>
        <taxon>Chlorophyta</taxon>
        <taxon>core chlorophytes</taxon>
        <taxon>Trebouxiophyceae</taxon>
        <taxon>Trebouxiophyceae incertae sedis</taxon>
        <taxon>Elliptochloris clade</taxon>
        <taxon>Elliptochloris</taxon>
    </lineage>
</organism>
<keyword evidence="5" id="KW-1185">Reference proteome</keyword>
<evidence type="ECO:0008006" key="6">
    <source>
        <dbReference type="Google" id="ProtNLM"/>
    </source>
</evidence>
<gene>
    <name evidence="4" type="ORF">WJX81_006551</name>
</gene>
<comment type="caution">
    <text evidence="4">The sequence shown here is derived from an EMBL/GenBank/DDBJ whole genome shotgun (WGS) entry which is preliminary data.</text>
</comment>
<dbReference type="InterPro" id="IPR036249">
    <property type="entry name" value="Thioredoxin-like_sf"/>
</dbReference>